<evidence type="ECO:0000256" key="9">
    <source>
        <dbReference type="HAMAP-Rule" id="MF_01852"/>
    </source>
</evidence>
<dbReference type="OrthoDB" id="9814580at2"/>
<dbReference type="SUPFAM" id="SSF55821">
    <property type="entry name" value="YrdC/RibB"/>
    <property type="match status" value="1"/>
</dbReference>
<keyword evidence="12" id="KW-1185">Reference proteome</keyword>
<keyword evidence="5 9" id="KW-0548">Nucleotidyltransferase</keyword>
<dbReference type="Gene3D" id="3.90.870.10">
    <property type="entry name" value="DHBP synthase"/>
    <property type="match status" value="1"/>
</dbReference>
<reference evidence="11 12" key="1">
    <citation type="submission" date="2019-09" db="EMBL/GenBank/DDBJ databases">
        <title>Whole-genome sequence of the purple sulfur bacterium Thiohalocapsa marina DSM 19078.</title>
        <authorList>
            <person name="Kyndt J.A."/>
            <person name="Meyer T.E."/>
        </authorList>
    </citation>
    <scope>NUCLEOTIDE SEQUENCE [LARGE SCALE GENOMIC DNA]</scope>
    <source>
        <strain evidence="11 12">DSM 19078</strain>
    </source>
</reference>
<dbReference type="GO" id="GO:0005524">
    <property type="term" value="F:ATP binding"/>
    <property type="evidence" value="ECO:0007669"/>
    <property type="project" value="UniProtKB-UniRule"/>
</dbReference>
<dbReference type="Pfam" id="PF01300">
    <property type="entry name" value="Sua5_yciO_yrdC"/>
    <property type="match status" value="1"/>
</dbReference>
<dbReference type="InterPro" id="IPR050156">
    <property type="entry name" value="TC-AMP_synthase_SUA5"/>
</dbReference>
<dbReference type="AlphaFoldDB" id="A0A5M8FGN1"/>
<evidence type="ECO:0000313" key="11">
    <source>
        <dbReference type="EMBL" id="KAA6183877.1"/>
    </source>
</evidence>
<evidence type="ECO:0000256" key="7">
    <source>
        <dbReference type="ARBA" id="ARBA00022840"/>
    </source>
</evidence>
<dbReference type="GO" id="GO:0006450">
    <property type="term" value="P:regulation of translational fidelity"/>
    <property type="evidence" value="ECO:0007669"/>
    <property type="project" value="TreeGrafter"/>
</dbReference>
<organism evidence="11 12">
    <name type="scientific">Thiohalocapsa marina</name>
    <dbReference type="NCBI Taxonomy" id="424902"/>
    <lineage>
        <taxon>Bacteria</taxon>
        <taxon>Pseudomonadati</taxon>
        <taxon>Pseudomonadota</taxon>
        <taxon>Gammaproteobacteria</taxon>
        <taxon>Chromatiales</taxon>
        <taxon>Chromatiaceae</taxon>
        <taxon>Thiohalocapsa</taxon>
    </lineage>
</organism>
<keyword evidence="7 9" id="KW-0067">ATP-binding</keyword>
<dbReference type="EC" id="2.7.7.87" evidence="9"/>
<keyword evidence="4 9" id="KW-0819">tRNA processing</keyword>
<dbReference type="RefSeq" id="WP_150094136.1">
    <property type="nucleotide sequence ID" value="NZ_JBFUOH010000002.1"/>
</dbReference>
<comment type="similarity">
    <text evidence="9">Belongs to the SUA5 family. TsaC subfamily.</text>
</comment>
<comment type="function">
    <text evidence="9">Required for the formation of a threonylcarbamoyl group on adenosine at position 37 (t(6)A37) in tRNAs that read codons beginning with adenine. Catalyzes the conversion of L-threonine, HCO(3)(-)/CO(2) and ATP to give threonylcarbamoyl-AMP (TC-AMP) as the acyladenylate intermediate, with the release of diphosphate.</text>
</comment>
<evidence type="ECO:0000256" key="4">
    <source>
        <dbReference type="ARBA" id="ARBA00022694"/>
    </source>
</evidence>
<gene>
    <name evidence="9" type="primary">tsaC</name>
    <name evidence="11" type="ORF">F2Q65_14525</name>
</gene>
<dbReference type="GO" id="GO:0000049">
    <property type="term" value="F:tRNA binding"/>
    <property type="evidence" value="ECO:0007669"/>
    <property type="project" value="TreeGrafter"/>
</dbReference>
<comment type="subcellular location">
    <subcellularLocation>
        <location evidence="1 9">Cytoplasm</location>
    </subcellularLocation>
</comment>
<comment type="caution">
    <text evidence="11">The sequence shown here is derived from an EMBL/GenBank/DDBJ whole genome shotgun (WGS) entry which is preliminary data.</text>
</comment>
<dbReference type="GO" id="GO:0061710">
    <property type="term" value="F:L-threonylcarbamoyladenylate synthase"/>
    <property type="evidence" value="ECO:0007669"/>
    <property type="project" value="UniProtKB-EC"/>
</dbReference>
<evidence type="ECO:0000256" key="6">
    <source>
        <dbReference type="ARBA" id="ARBA00022741"/>
    </source>
</evidence>
<sequence length="188" mass="19618">MAARALGAGQVVAYPTEAVYGLGCDPRDVAAVRRILAMKQRTEDKGLIVIAADFEALLPFVVPLDPVRMGRILASWPGPSTWLLPARAETPRWLTGRHDTLAVRVTGHPIAAALCRACAGHGGALVSTSANRSSHPPARRALKVRLGLCLGANVGLHAGPDLIVTGACGGDARPSTIRDGQTGRVLRG</sequence>
<dbReference type="PANTHER" id="PTHR17490:SF18">
    <property type="entry name" value="THREONYLCARBAMOYL-AMP SYNTHASE"/>
    <property type="match status" value="1"/>
</dbReference>
<evidence type="ECO:0000259" key="10">
    <source>
        <dbReference type="PROSITE" id="PS51163"/>
    </source>
</evidence>
<evidence type="ECO:0000256" key="2">
    <source>
        <dbReference type="ARBA" id="ARBA00022490"/>
    </source>
</evidence>
<dbReference type="InterPro" id="IPR017945">
    <property type="entry name" value="DHBP_synth_RibB-like_a/b_dom"/>
</dbReference>
<accession>A0A5M8FGN1</accession>
<comment type="catalytic activity">
    <reaction evidence="8 9">
        <text>L-threonine + hydrogencarbonate + ATP = L-threonylcarbamoyladenylate + diphosphate + H2O</text>
        <dbReference type="Rhea" id="RHEA:36407"/>
        <dbReference type="ChEBI" id="CHEBI:15377"/>
        <dbReference type="ChEBI" id="CHEBI:17544"/>
        <dbReference type="ChEBI" id="CHEBI:30616"/>
        <dbReference type="ChEBI" id="CHEBI:33019"/>
        <dbReference type="ChEBI" id="CHEBI:57926"/>
        <dbReference type="ChEBI" id="CHEBI:73682"/>
        <dbReference type="EC" id="2.7.7.87"/>
    </reaction>
</comment>
<dbReference type="InterPro" id="IPR006070">
    <property type="entry name" value="Sua5-like_dom"/>
</dbReference>
<dbReference type="Proteomes" id="UP000322981">
    <property type="component" value="Unassembled WGS sequence"/>
</dbReference>
<name>A0A5M8FGN1_9GAMM</name>
<keyword evidence="2 9" id="KW-0963">Cytoplasm</keyword>
<evidence type="ECO:0000256" key="1">
    <source>
        <dbReference type="ARBA" id="ARBA00004496"/>
    </source>
</evidence>
<proteinExistence type="inferred from homology"/>
<dbReference type="PROSITE" id="PS51163">
    <property type="entry name" value="YRDC"/>
    <property type="match status" value="1"/>
</dbReference>
<dbReference type="InterPro" id="IPR023535">
    <property type="entry name" value="TC-AMP_synthase"/>
</dbReference>
<dbReference type="PANTHER" id="PTHR17490">
    <property type="entry name" value="SUA5"/>
    <property type="match status" value="1"/>
</dbReference>
<feature type="domain" description="YrdC-like" evidence="10">
    <location>
        <begin position="1"/>
        <end position="188"/>
    </location>
</feature>
<keyword evidence="3 9" id="KW-0808">Transferase</keyword>
<evidence type="ECO:0000256" key="8">
    <source>
        <dbReference type="ARBA" id="ARBA00048366"/>
    </source>
</evidence>
<evidence type="ECO:0000256" key="3">
    <source>
        <dbReference type="ARBA" id="ARBA00022679"/>
    </source>
</evidence>
<dbReference type="GO" id="GO:0005737">
    <property type="term" value="C:cytoplasm"/>
    <property type="evidence" value="ECO:0007669"/>
    <property type="project" value="UniProtKB-SubCell"/>
</dbReference>
<dbReference type="GO" id="GO:0003725">
    <property type="term" value="F:double-stranded RNA binding"/>
    <property type="evidence" value="ECO:0007669"/>
    <property type="project" value="InterPro"/>
</dbReference>
<dbReference type="HAMAP" id="MF_01852">
    <property type="entry name" value="TsaC"/>
    <property type="match status" value="1"/>
</dbReference>
<keyword evidence="6 9" id="KW-0547">Nucleotide-binding</keyword>
<dbReference type="GO" id="GO:0002949">
    <property type="term" value="P:tRNA threonylcarbamoyladenosine modification"/>
    <property type="evidence" value="ECO:0007669"/>
    <property type="project" value="UniProtKB-UniRule"/>
</dbReference>
<evidence type="ECO:0000256" key="5">
    <source>
        <dbReference type="ARBA" id="ARBA00022695"/>
    </source>
</evidence>
<protein>
    <recommendedName>
        <fullName evidence="9">Threonylcarbamoyl-AMP synthase</fullName>
        <shortName evidence="9">TC-AMP synthase</shortName>
        <ecNumber evidence="9">2.7.7.87</ecNumber>
    </recommendedName>
    <alternativeName>
        <fullName evidence="9">L-threonylcarbamoyladenylate synthase</fullName>
    </alternativeName>
    <alternativeName>
        <fullName evidence="9">t(6)A37 threonylcarbamoyladenosine biosynthesis protein TsaC</fullName>
    </alternativeName>
    <alternativeName>
        <fullName evidence="9">tRNA threonylcarbamoyladenosine biosynthesis protein TsaC</fullName>
    </alternativeName>
</protein>
<evidence type="ECO:0000313" key="12">
    <source>
        <dbReference type="Proteomes" id="UP000322981"/>
    </source>
</evidence>
<dbReference type="EMBL" id="VWXX01000027">
    <property type="protein sequence ID" value="KAA6183877.1"/>
    <property type="molecule type" value="Genomic_DNA"/>
</dbReference>